<reference evidence="2 3" key="1">
    <citation type="journal article" date="2016" name="Genome Biol. Evol.">
        <title>Gene Family Evolution Reflects Adaptation to Soil Environmental Stressors in the Genome of the Collembolan Orchesella cincta.</title>
        <authorList>
            <person name="Faddeeva-Vakhrusheva A."/>
            <person name="Derks M.F."/>
            <person name="Anvar S.Y."/>
            <person name="Agamennone V."/>
            <person name="Suring W."/>
            <person name="Smit S."/>
            <person name="van Straalen N.M."/>
            <person name="Roelofs D."/>
        </authorList>
    </citation>
    <scope>NUCLEOTIDE SEQUENCE [LARGE SCALE GENOMIC DNA]</scope>
    <source>
        <tissue evidence="2">Mixed pool</tissue>
    </source>
</reference>
<keyword evidence="1" id="KW-0732">Signal</keyword>
<evidence type="ECO:0000313" key="3">
    <source>
        <dbReference type="Proteomes" id="UP000094527"/>
    </source>
</evidence>
<dbReference type="AlphaFoldDB" id="A0A1D2MFF3"/>
<feature type="signal peptide" evidence="1">
    <location>
        <begin position="1"/>
        <end position="23"/>
    </location>
</feature>
<evidence type="ECO:0000256" key="1">
    <source>
        <dbReference type="SAM" id="SignalP"/>
    </source>
</evidence>
<dbReference type="Gene3D" id="2.60.120.290">
    <property type="entry name" value="Spermadhesin, CUB domain"/>
    <property type="match status" value="1"/>
</dbReference>
<proteinExistence type="predicted"/>
<keyword evidence="3" id="KW-1185">Reference proteome</keyword>
<dbReference type="Proteomes" id="UP000094527">
    <property type="component" value="Unassembled WGS sequence"/>
</dbReference>
<dbReference type="SUPFAM" id="SSF49854">
    <property type="entry name" value="Spermadhesin, CUB domain"/>
    <property type="match status" value="1"/>
</dbReference>
<dbReference type="InterPro" id="IPR035914">
    <property type="entry name" value="Sperma_CUB_dom_sf"/>
</dbReference>
<sequence>MCTFNRSMYHIITLVFAIAGVLSSPIKSPSRCGEVLTSTFGIISYKPNETYIPNERCVWIIRVENATSFDFTFSHIGYPSEYYNAKIVAFEFHSTHQYFPSLGTRNIPGNVAVVTFSTSADANSIHQGFTMTYLAKTQPESIISPASKDYIASYDEGHVSHPSNGELYTNNEINLIILTPDFVHIPGTTIEINFNTFDLAGDNCTDRVLVSPFTTEQIASGNWGMGGNGAQVFCKDHGTVGLGTFDMVMLVFMTQSGSAAVGLDFIYSADIPKTLDGLK</sequence>
<feature type="chain" id="PRO_5008903942" evidence="1">
    <location>
        <begin position="24"/>
        <end position="279"/>
    </location>
</feature>
<accession>A0A1D2MFF3</accession>
<dbReference type="OrthoDB" id="8297192at2759"/>
<dbReference type="STRING" id="48709.A0A1D2MFF3"/>
<gene>
    <name evidence="2" type="ORF">Ocin01_15030</name>
</gene>
<evidence type="ECO:0000313" key="2">
    <source>
        <dbReference type="EMBL" id="ODM91652.1"/>
    </source>
</evidence>
<comment type="caution">
    <text evidence="2">The sequence shown here is derived from an EMBL/GenBank/DDBJ whole genome shotgun (WGS) entry which is preliminary data.</text>
</comment>
<name>A0A1D2MFF3_ORCCI</name>
<dbReference type="EMBL" id="LJIJ01001461">
    <property type="protein sequence ID" value="ODM91652.1"/>
    <property type="molecule type" value="Genomic_DNA"/>
</dbReference>
<organism evidence="2 3">
    <name type="scientific">Orchesella cincta</name>
    <name type="common">Springtail</name>
    <name type="synonym">Podura cincta</name>
    <dbReference type="NCBI Taxonomy" id="48709"/>
    <lineage>
        <taxon>Eukaryota</taxon>
        <taxon>Metazoa</taxon>
        <taxon>Ecdysozoa</taxon>
        <taxon>Arthropoda</taxon>
        <taxon>Hexapoda</taxon>
        <taxon>Collembola</taxon>
        <taxon>Entomobryomorpha</taxon>
        <taxon>Entomobryoidea</taxon>
        <taxon>Orchesellidae</taxon>
        <taxon>Orchesellinae</taxon>
        <taxon>Orchesella</taxon>
    </lineage>
</organism>
<protein>
    <submittedName>
        <fullName evidence="2">Cubilin</fullName>
    </submittedName>
</protein>